<feature type="compositionally biased region" description="Acidic residues" evidence="2">
    <location>
        <begin position="1139"/>
        <end position="1148"/>
    </location>
</feature>
<feature type="domain" description="WW" evidence="3">
    <location>
        <begin position="1360"/>
        <end position="1394"/>
    </location>
</feature>
<feature type="compositionally biased region" description="Basic and acidic residues" evidence="2">
    <location>
        <begin position="361"/>
        <end position="374"/>
    </location>
</feature>
<reference evidence="5 6" key="1">
    <citation type="journal article" date="2023" name="Commun. Biol.">
        <title>Genome analysis of Parmales, the sister group of diatoms, reveals the evolutionary specialization of diatoms from phago-mixotrophs to photoautotrophs.</title>
        <authorList>
            <person name="Ban H."/>
            <person name="Sato S."/>
            <person name="Yoshikawa S."/>
            <person name="Yamada K."/>
            <person name="Nakamura Y."/>
            <person name="Ichinomiya M."/>
            <person name="Sato N."/>
            <person name="Blanc-Mathieu R."/>
            <person name="Endo H."/>
            <person name="Kuwata A."/>
            <person name="Ogata H."/>
        </authorList>
    </citation>
    <scope>NUCLEOTIDE SEQUENCE [LARGE SCALE GENOMIC DNA]</scope>
</reference>
<evidence type="ECO:0000259" key="3">
    <source>
        <dbReference type="PROSITE" id="PS50020"/>
    </source>
</evidence>
<feature type="compositionally biased region" description="Low complexity" evidence="2">
    <location>
        <begin position="135"/>
        <end position="148"/>
    </location>
</feature>
<feature type="compositionally biased region" description="Low complexity" evidence="2">
    <location>
        <begin position="1831"/>
        <end position="1840"/>
    </location>
</feature>
<feature type="compositionally biased region" description="Pro residues" evidence="2">
    <location>
        <begin position="243"/>
        <end position="255"/>
    </location>
</feature>
<evidence type="ECO:0000256" key="1">
    <source>
        <dbReference type="SAM" id="Coils"/>
    </source>
</evidence>
<feature type="compositionally biased region" description="Gly residues" evidence="2">
    <location>
        <begin position="1781"/>
        <end position="1792"/>
    </location>
</feature>
<feature type="region of interest" description="Disordered" evidence="2">
    <location>
        <begin position="1"/>
        <end position="284"/>
    </location>
</feature>
<feature type="domain" description="WW" evidence="3">
    <location>
        <begin position="1534"/>
        <end position="1563"/>
    </location>
</feature>
<feature type="compositionally biased region" description="Acidic residues" evidence="2">
    <location>
        <begin position="443"/>
        <end position="475"/>
    </location>
</feature>
<feature type="compositionally biased region" description="Pro residues" evidence="2">
    <location>
        <begin position="211"/>
        <end position="230"/>
    </location>
</feature>
<dbReference type="SUPFAM" id="SSF47769">
    <property type="entry name" value="SAM/Pointed domain"/>
    <property type="match status" value="1"/>
</dbReference>
<feature type="compositionally biased region" description="Polar residues" evidence="2">
    <location>
        <begin position="1100"/>
        <end position="1112"/>
    </location>
</feature>
<dbReference type="SMART" id="SM00454">
    <property type="entry name" value="SAM"/>
    <property type="match status" value="1"/>
</dbReference>
<feature type="compositionally biased region" description="Acidic residues" evidence="2">
    <location>
        <begin position="1571"/>
        <end position="1586"/>
    </location>
</feature>
<feature type="compositionally biased region" description="Basic residues" evidence="2">
    <location>
        <begin position="187"/>
        <end position="198"/>
    </location>
</feature>
<dbReference type="PROSITE" id="PS50105">
    <property type="entry name" value="SAM_DOMAIN"/>
    <property type="match status" value="1"/>
</dbReference>
<dbReference type="Proteomes" id="UP001165060">
    <property type="component" value="Unassembled WGS sequence"/>
</dbReference>
<dbReference type="SMART" id="SM00456">
    <property type="entry name" value="WW"/>
    <property type="match status" value="6"/>
</dbReference>
<dbReference type="PANTHER" id="PTHR11864:SF0">
    <property type="entry name" value="PRP40 PRE-MRNA PROCESSING FACTOR 40 HOMOLOG A (YEAST)"/>
    <property type="match status" value="1"/>
</dbReference>
<feature type="region of interest" description="Disordered" evidence="2">
    <location>
        <begin position="1571"/>
        <end position="1605"/>
    </location>
</feature>
<evidence type="ECO:0000313" key="5">
    <source>
        <dbReference type="EMBL" id="GMI32496.1"/>
    </source>
</evidence>
<feature type="compositionally biased region" description="Low complexity" evidence="2">
    <location>
        <begin position="78"/>
        <end position="105"/>
    </location>
</feature>
<evidence type="ECO:0000256" key="2">
    <source>
        <dbReference type="SAM" id="MobiDB-lite"/>
    </source>
</evidence>
<feature type="region of interest" description="Disordered" evidence="2">
    <location>
        <begin position="992"/>
        <end position="1048"/>
    </location>
</feature>
<evidence type="ECO:0000313" key="6">
    <source>
        <dbReference type="Proteomes" id="UP001165060"/>
    </source>
</evidence>
<dbReference type="PANTHER" id="PTHR11864">
    <property type="entry name" value="PRE-MRNA-PROCESSING PROTEIN PRP40"/>
    <property type="match status" value="1"/>
</dbReference>
<dbReference type="PROSITE" id="PS50020">
    <property type="entry name" value="WW_DOMAIN_2"/>
    <property type="match status" value="6"/>
</dbReference>
<feature type="domain" description="SAM" evidence="4">
    <location>
        <begin position="562"/>
        <end position="625"/>
    </location>
</feature>
<feature type="coiled-coil region" evidence="1">
    <location>
        <begin position="772"/>
        <end position="843"/>
    </location>
</feature>
<dbReference type="Gene3D" id="1.10.150.50">
    <property type="entry name" value="Transcription Factor, Ets-1"/>
    <property type="match status" value="1"/>
</dbReference>
<feature type="domain" description="WW" evidence="3">
    <location>
        <begin position="1686"/>
        <end position="1714"/>
    </location>
</feature>
<feature type="non-terminal residue" evidence="5">
    <location>
        <position position="1"/>
    </location>
</feature>
<dbReference type="CDD" id="cd09487">
    <property type="entry name" value="SAM_superfamily"/>
    <property type="match status" value="1"/>
</dbReference>
<feature type="compositionally biased region" description="Acidic residues" evidence="2">
    <location>
        <begin position="1329"/>
        <end position="1342"/>
    </location>
</feature>
<dbReference type="CDD" id="cd00201">
    <property type="entry name" value="WW"/>
    <property type="match status" value="6"/>
</dbReference>
<comment type="caution">
    <text evidence="5">The sequence shown here is derived from an EMBL/GenBank/DDBJ whole genome shotgun (WGS) entry which is preliminary data.</text>
</comment>
<feature type="compositionally biased region" description="Pro residues" evidence="2">
    <location>
        <begin position="337"/>
        <end position="351"/>
    </location>
</feature>
<dbReference type="Pfam" id="PF00612">
    <property type="entry name" value="IQ"/>
    <property type="match status" value="1"/>
</dbReference>
<dbReference type="InterPro" id="IPR039726">
    <property type="entry name" value="Prp40-like"/>
</dbReference>
<organism evidence="5 6">
    <name type="scientific">Tetraparma gracilis</name>
    <dbReference type="NCBI Taxonomy" id="2962635"/>
    <lineage>
        <taxon>Eukaryota</taxon>
        <taxon>Sar</taxon>
        <taxon>Stramenopiles</taxon>
        <taxon>Ochrophyta</taxon>
        <taxon>Bolidophyceae</taxon>
        <taxon>Parmales</taxon>
        <taxon>Triparmaceae</taxon>
        <taxon>Tetraparma</taxon>
    </lineage>
</organism>
<dbReference type="Gene3D" id="1.20.5.190">
    <property type="match status" value="1"/>
</dbReference>
<keyword evidence="6" id="KW-1185">Reference proteome</keyword>
<feature type="region of interest" description="Disordered" evidence="2">
    <location>
        <begin position="1266"/>
        <end position="1366"/>
    </location>
</feature>
<dbReference type="SMART" id="SM00015">
    <property type="entry name" value="IQ"/>
    <property type="match status" value="6"/>
</dbReference>
<feature type="region of interest" description="Disordered" evidence="2">
    <location>
        <begin position="332"/>
        <end position="528"/>
    </location>
</feature>
<name>A0ABQ6MU81_9STRA</name>
<feature type="compositionally biased region" description="Basic and acidic residues" evidence="2">
    <location>
        <begin position="1213"/>
        <end position="1245"/>
    </location>
</feature>
<feature type="domain" description="WW" evidence="3">
    <location>
        <begin position="1742"/>
        <end position="1776"/>
    </location>
</feature>
<feature type="compositionally biased region" description="Basic and acidic residues" evidence="2">
    <location>
        <begin position="1025"/>
        <end position="1048"/>
    </location>
</feature>
<feature type="domain" description="WW" evidence="3">
    <location>
        <begin position="1459"/>
        <end position="1487"/>
    </location>
</feature>
<dbReference type="Pfam" id="PF00397">
    <property type="entry name" value="WW"/>
    <property type="match status" value="6"/>
</dbReference>
<feature type="compositionally biased region" description="Basic and acidic residues" evidence="2">
    <location>
        <begin position="1276"/>
        <end position="1302"/>
    </location>
</feature>
<dbReference type="SUPFAM" id="SSF51045">
    <property type="entry name" value="WW domain"/>
    <property type="match status" value="6"/>
</dbReference>
<proteinExistence type="predicted"/>
<dbReference type="InterPro" id="IPR013761">
    <property type="entry name" value="SAM/pointed_sf"/>
</dbReference>
<dbReference type="EMBL" id="BRYB01001739">
    <property type="protein sequence ID" value="GMI32496.1"/>
    <property type="molecule type" value="Genomic_DNA"/>
</dbReference>
<gene>
    <name evidence="5" type="ORF">TeGR_g10373</name>
</gene>
<dbReference type="InterPro" id="IPR036020">
    <property type="entry name" value="WW_dom_sf"/>
</dbReference>
<evidence type="ECO:0008006" key="7">
    <source>
        <dbReference type="Google" id="ProtNLM"/>
    </source>
</evidence>
<feature type="compositionally biased region" description="Low complexity" evidence="2">
    <location>
        <begin position="199"/>
        <end position="210"/>
    </location>
</feature>
<feature type="region of interest" description="Disordered" evidence="2">
    <location>
        <begin position="1092"/>
        <end position="1245"/>
    </location>
</feature>
<feature type="region of interest" description="Disordered" evidence="2">
    <location>
        <begin position="1755"/>
        <end position="1853"/>
    </location>
</feature>
<dbReference type="InterPro" id="IPR001202">
    <property type="entry name" value="WW_dom"/>
</dbReference>
<feature type="compositionally biased region" description="Basic residues" evidence="2">
    <location>
        <begin position="28"/>
        <end position="39"/>
    </location>
</feature>
<protein>
    <recommendedName>
        <fullName evidence="7">WW domain-containing protein</fullName>
    </recommendedName>
</protein>
<evidence type="ECO:0000259" key="4">
    <source>
        <dbReference type="PROSITE" id="PS50105"/>
    </source>
</evidence>
<dbReference type="InterPro" id="IPR001660">
    <property type="entry name" value="SAM"/>
</dbReference>
<dbReference type="InterPro" id="IPR000048">
    <property type="entry name" value="IQ_motif_EF-hand-BS"/>
</dbReference>
<dbReference type="PROSITE" id="PS50096">
    <property type="entry name" value="IQ"/>
    <property type="match status" value="5"/>
</dbReference>
<feature type="compositionally biased region" description="Basic residues" evidence="2">
    <location>
        <begin position="1010"/>
        <end position="1024"/>
    </location>
</feature>
<accession>A0ABQ6MU81</accession>
<feature type="region of interest" description="Disordered" evidence="2">
    <location>
        <begin position="1416"/>
        <end position="1441"/>
    </location>
</feature>
<feature type="compositionally biased region" description="Pro residues" evidence="2">
    <location>
        <begin position="1"/>
        <end position="11"/>
    </location>
</feature>
<feature type="compositionally biased region" description="Basic and acidic residues" evidence="2">
    <location>
        <begin position="1317"/>
        <end position="1328"/>
    </location>
</feature>
<feature type="domain" description="WW" evidence="3">
    <location>
        <begin position="1609"/>
        <end position="1638"/>
    </location>
</feature>
<sequence>PPQNPHIPRPNDPSHSPTLTGSGVRAVRNLKRRAKKKRTAWGSPGITRLAPGELADDPGPEPDPSLLYDARQEPSPPAARGARPAAARPARPQSARPAGAAAARSKAAKPPRPQSAVTRPKPRLPKPAVPSKVTKSQPSKSQPSKSQPGGNTTSRHFHAVSLLEKETNRLFRTLNIGEPMGGTATRSLRRRKGKKKRQAAAADLHASFPRPSSPPSSPSPSPAPSPPSPADAPLTLAGLLPTQPLPADPGGPAAPPERAEPHLPLSPADSPSPLPDQPLADPSPYLTFAELSLPPASWISASLLLPGPWSTTSSPLPATVVGHLAKGDVFLVETGHPPAPSSPPPDPPFSPTPDFGTVLRVPREAMLRGVELHRRSTPPPRFEEPADDESSEEERSVVPPPVVEVPNPKLGDAGRMVSELSFDGNPNPSKKPLVRQVSAMTVEESEEGVPEEDEIEEEEEPSQGGYGDDDFEEESNAAKQQRRRSSTAYDDEDFEKESPRPEYDDDGFESEPEAAPNFSPGRTAQSLKNGLNDTLMNTQNILAKSMLHPGPIASSRAPLPSLDAPAVSLLLAYLGFARYSQLFLDAGVSGMDLASSDEDDFECLGIGFRPHRARLKRAVTAVRHAGVDMEKLSLLPSLMQTVKDQPNVYIDVATFNVKRSKSPASPVSWDFHVRAEVDAQYAGALVIQTAWRRWVAKSKYDNHTTKAKLRAKEEAGAVLIQCKFRQRKARKARHGMWLIKHEQEEEGRSALMIQRRFRIRKASRRVDRKRHNVMLQRELEERNKELEKLVVEKSQYFEQALEAEKTRAKAVEEKARLDAETRVREQTRVAKDALDKLRALEEVRSSEVRMLEHFRKKERDREEKEKKDKEENGAAGLMQKLARGRRARQTVKSMRTLRKEAAITITYFVYACGARRTVGLLREERDSNNAATMLQCKIRQRTASQELERRQIEQRRIQEELAEAERAIEADAASKMQSKVRGWEARKKVAAMKKENAEQDSAATTLQGKMRVRSAKKETNRRRREKEEAERLREVERKRQEKLQAEREKGGLQKLLIGAAVGGDGAGEAPSTPNMFFDSSLANILSDAAKSDEVGDGLDTLSSDSQAPQVSLQLMLDGEADEAEEGGPKPASLQRMLEDEADEAEEEGFGPSALAEPAAAEEKAAGPPALSEPAALDPSPASPVSLQRMLDDEADSVQMEPAFEPPEDLEALLNKEVEAEREEEERVAREKAEQEEREERERLQMEADRELVKKVAEDVAAQKMQGRARAHLAKKSLAEKKAQHAREVEAEKQLRAEQDEAAVKLQGRVRVRSSKKLLAEKMREREEEKYEEEDFDEDESANGEEKKDSVGELAQSPVREDRSGGWIEVVDPDSRLTYWYNQVTEDTSWDMPPECEGVALQRWKKNDEDGSWILCDAPPGTPSKMLFPSTPTSKGGFKETPEMKLKRVGSEVVMKEKEWVVYHDEERGVPYYYNIMTGESTWSKPHGVKGGGGGAVEEEKGLGDLGEELGAEEIDDDDWDLKRKSSVREMSAGGWTKYKDPSTNATFYYNDRTGESNWDKPDEWVDEEVIDEYVEDDDGEEEEEEERGGAGGLEDRRSNSVRKKAVGDWVEYEDPANGGAKFWYNERTGESSWERPDEFEEEDGGEEKKDGGMSGLEDYLGEVATNVDTPMTEEPKGGGAVGAKAWETHLDAESKRVYYYNKVTDETTWDKPVELGPTPKKGLGGEFDGEASVGGAAGSGVVELEDGWQQFTDKSSGRKYFFNPETKESRWDSMDAPAETSGGGGGGGGGGMVRRMSFEGRRGSVGANPVLTLSPVKSPQPGAGGDDEHSLYSSDSSYSLGMNDYGAKFGGTG</sequence>
<dbReference type="PROSITE" id="PS01159">
    <property type="entry name" value="WW_DOMAIN_1"/>
    <property type="match status" value="3"/>
</dbReference>
<feature type="compositionally biased region" description="Acidic residues" evidence="2">
    <location>
        <begin position="503"/>
        <end position="512"/>
    </location>
</feature>
<feature type="region of interest" description="Disordered" evidence="2">
    <location>
        <begin position="1709"/>
        <end position="1734"/>
    </location>
</feature>
<keyword evidence="1" id="KW-0175">Coiled coil</keyword>
<dbReference type="Gene3D" id="2.20.70.10">
    <property type="match status" value="6"/>
</dbReference>
<feature type="region of interest" description="Disordered" evidence="2">
    <location>
        <begin position="1617"/>
        <end position="1656"/>
    </location>
</feature>
<feature type="compositionally biased region" description="Basic and acidic residues" evidence="2">
    <location>
        <begin position="1627"/>
        <end position="1636"/>
    </location>
</feature>